<gene>
    <name evidence="1" type="ORF">MRATA1EN3_LOCUS25198</name>
</gene>
<name>A0ACB0FLY8_RANTA</name>
<reference evidence="1" key="1">
    <citation type="submission" date="2023-05" db="EMBL/GenBank/DDBJ databases">
        <authorList>
            <consortium name="ELIXIR-Norway"/>
        </authorList>
    </citation>
    <scope>NUCLEOTIDE SEQUENCE</scope>
</reference>
<protein>
    <submittedName>
        <fullName evidence="1">Uncharacterized protein</fullName>
    </submittedName>
</protein>
<accession>A0ACB0FLY8</accession>
<dbReference type="Proteomes" id="UP001162501">
    <property type="component" value="Chromosome 9"/>
</dbReference>
<sequence>MVHASWCPAGAPEGREAPKKEALGKLGTFHLAMSWRIILASVLWSIGPLERVTAGLHLALGSCVLLTDHEEVDAQVQAFPGREPQPSPISGASSEALEVQTPLSRDIPSGQTDNFFQP</sequence>
<proteinExistence type="predicted"/>
<evidence type="ECO:0000313" key="2">
    <source>
        <dbReference type="Proteomes" id="UP001162501"/>
    </source>
</evidence>
<evidence type="ECO:0000313" key="1">
    <source>
        <dbReference type="EMBL" id="CAI9713985.1"/>
    </source>
</evidence>
<organism evidence="1 2">
    <name type="scientific">Rangifer tarandus platyrhynchus</name>
    <name type="common">Svalbard reindeer</name>
    <dbReference type="NCBI Taxonomy" id="3082113"/>
    <lineage>
        <taxon>Eukaryota</taxon>
        <taxon>Metazoa</taxon>
        <taxon>Chordata</taxon>
        <taxon>Craniata</taxon>
        <taxon>Vertebrata</taxon>
        <taxon>Euteleostomi</taxon>
        <taxon>Mammalia</taxon>
        <taxon>Eutheria</taxon>
        <taxon>Laurasiatheria</taxon>
        <taxon>Artiodactyla</taxon>
        <taxon>Ruminantia</taxon>
        <taxon>Pecora</taxon>
        <taxon>Cervidae</taxon>
        <taxon>Odocoileinae</taxon>
        <taxon>Rangifer</taxon>
    </lineage>
</organism>
<dbReference type="EMBL" id="OX596093">
    <property type="protein sequence ID" value="CAI9713985.1"/>
    <property type="molecule type" value="Genomic_DNA"/>
</dbReference>